<evidence type="ECO:0000256" key="6">
    <source>
        <dbReference type="ARBA" id="ARBA00022741"/>
    </source>
</evidence>
<dbReference type="Gene3D" id="1.10.8.500">
    <property type="entry name" value="HAMP domain in histidine kinase"/>
    <property type="match status" value="1"/>
</dbReference>
<evidence type="ECO:0000313" key="16">
    <source>
        <dbReference type="EMBL" id="MUG26390.1"/>
    </source>
</evidence>
<keyword evidence="2" id="KW-1003">Cell membrane</keyword>
<feature type="region of interest" description="Disordered" evidence="12">
    <location>
        <begin position="540"/>
        <end position="560"/>
    </location>
</feature>
<dbReference type="PATRIC" id="fig|44252.3.peg.4249"/>
<dbReference type="PANTHER" id="PTHR34220:SF11">
    <property type="entry name" value="SENSOR PROTEIN KINASE HPTS"/>
    <property type="match status" value="1"/>
</dbReference>
<dbReference type="Pfam" id="PF06580">
    <property type="entry name" value="His_kinase"/>
    <property type="match status" value="1"/>
</dbReference>
<dbReference type="InterPro" id="IPR003660">
    <property type="entry name" value="HAMP_dom"/>
</dbReference>
<dbReference type="HOGENOM" id="CLU_020473_6_0_9"/>
<dbReference type="SUPFAM" id="SSF158472">
    <property type="entry name" value="HAMP domain-like"/>
    <property type="match status" value="1"/>
</dbReference>
<organism evidence="15 17">
    <name type="scientific">Paenibacillus macerans</name>
    <name type="common">Bacillus macerans</name>
    <dbReference type="NCBI Taxonomy" id="44252"/>
    <lineage>
        <taxon>Bacteria</taxon>
        <taxon>Bacillati</taxon>
        <taxon>Bacillota</taxon>
        <taxon>Bacilli</taxon>
        <taxon>Bacillales</taxon>
        <taxon>Paenibacillaceae</taxon>
        <taxon>Paenibacillus</taxon>
    </lineage>
</organism>
<dbReference type="InterPro" id="IPR003594">
    <property type="entry name" value="HATPase_dom"/>
</dbReference>
<dbReference type="RefSeq" id="WP_036625401.1">
    <property type="nucleotide sequence ID" value="NZ_BGML01000002.1"/>
</dbReference>
<evidence type="ECO:0000256" key="7">
    <source>
        <dbReference type="ARBA" id="ARBA00022777"/>
    </source>
</evidence>
<dbReference type="Pfam" id="PF00672">
    <property type="entry name" value="HAMP"/>
    <property type="match status" value="1"/>
</dbReference>
<evidence type="ECO:0000256" key="12">
    <source>
        <dbReference type="SAM" id="MobiDB-lite"/>
    </source>
</evidence>
<comment type="caution">
    <text evidence="15">The sequence shown here is derived from an EMBL/GenBank/DDBJ whole genome shotgun (WGS) entry which is preliminary data.</text>
</comment>
<reference evidence="15 17" key="1">
    <citation type="submission" date="2014-04" db="EMBL/GenBank/DDBJ databases">
        <authorList>
            <person name="Bishop-Lilly K.A."/>
            <person name="Broomall S.M."/>
            <person name="Chain P.S."/>
            <person name="Chertkov O."/>
            <person name="Coyne S.R."/>
            <person name="Daligault H.E."/>
            <person name="Davenport K.W."/>
            <person name="Erkkila T."/>
            <person name="Frey K.G."/>
            <person name="Gibbons H.S."/>
            <person name="Gu W."/>
            <person name="Jaissle J."/>
            <person name="Johnson S.L."/>
            <person name="Koroleva G.I."/>
            <person name="Ladner J.T."/>
            <person name="Lo C.-C."/>
            <person name="Minogue T.D."/>
            <person name="Munk C."/>
            <person name="Palacios G.F."/>
            <person name="Redden C.L."/>
            <person name="Rosenzweig C.N."/>
            <person name="Scholz M.B."/>
            <person name="Teshima H."/>
            <person name="Xu Y."/>
        </authorList>
    </citation>
    <scope>NUCLEOTIDE SEQUENCE [LARGE SCALE GENOMIC DNA]</scope>
    <source>
        <strain evidence="15 17">8244</strain>
    </source>
</reference>
<keyword evidence="10" id="KW-0902">Two-component regulatory system</keyword>
<dbReference type="Proteomes" id="UP000442469">
    <property type="component" value="Unassembled WGS sequence"/>
</dbReference>
<evidence type="ECO:0000256" key="8">
    <source>
        <dbReference type="ARBA" id="ARBA00022840"/>
    </source>
</evidence>
<keyword evidence="3" id="KW-0597">Phosphoprotein</keyword>
<dbReference type="GO" id="GO:0000155">
    <property type="term" value="F:phosphorelay sensor kinase activity"/>
    <property type="evidence" value="ECO:0007669"/>
    <property type="project" value="InterPro"/>
</dbReference>
<evidence type="ECO:0000256" key="3">
    <source>
        <dbReference type="ARBA" id="ARBA00022553"/>
    </source>
</evidence>
<evidence type="ECO:0000313" key="18">
    <source>
        <dbReference type="Proteomes" id="UP000442469"/>
    </source>
</evidence>
<dbReference type="Pfam" id="PF02518">
    <property type="entry name" value="HATPase_c"/>
    <property type="match status" value="1"/>
</dbReference>
<dbReference type="InterPro" id="IPR050640">
    <property type="entry name" value="Bact_2-comp_sensor_kinase"/>
</dbReference>
<evidence type="ECO:0000313" key="17">
    <source>
        <dbReference type="Proteomes" id="UP000029278"/>
    </source>
</evidence>
<feature type="domain" description="HAMP" evidence="14">
    <location>
        <begin position="318"/>
        <end position="370"/>
    </location>
</feature>
<gene>
    <name evidence="15" type="ORF">DJ90_12</name>
    <name evidence="16" type="ORF">GNQ08_29025</name>
</gene>
<dbReference type="OrthoDB" id="9776552at2"/>
<evidence type="ECO:0000256" key="1">
    <source>
        <dbReference type="ARBA" id="ARBA00004651"/>
    </source>
</evidence>
<evidence type="ECO:0000256" key="9">
    <source>
        <dbReference type="ARBA" id="ARBA00022989"/>
    </source>
</evidence>
<dbReference type="STRING" id="44252.DJ90_12"/>
<keyword evidence="4" id="KW-0808">Transferase</keyword>
<feature type="transmembrane region" description="Helical" evidence="13">
    <location>
        <begin position="12"/>
        <end position="32"/>
    </location>
</feature>
<protein>
    <submittedName>
        <fullName evidence="16">HAMP domain-containing protein</fullName>
    </submittedName>
    <submittedName>
        <fullName evidence="15">Histidine kinase family protein</fullName>
    </submittedName>
</protein>
<dbReference type="GO" id="GO:0005524">
    <property type="term" value="F:ATP binding"/>
    <property type="evidence" value="ECO:0007669"/>
    <property type="project" value="UniProtKB-KW"/>
</dbReference>
<dbReference type="InterPro" id="IPR036890">
    <property type="entry name" value="HATPase_C_sf"/>
</dbReference>
<sequence length="601" mass="67827">MKWTSIRTKLIVFMILPIALCIIAVMFISYSLTTESLKTRAVEENTNLLYQGYRNIDSLLGEINRISLTVYSDSEFYRLLNAGYDDMSANIDIYASLNYIYKSMPDIFQVYLFGVKDSKATLITQNIPKRWQGAAPYKGSVPPQGEVLAVEGTHMSHLYGMTLPFQQATYEQVFSLHRRIEQIPSDTPLGYLSIDVKLTALQDIVEQLYDRNEEKLYITDDAGRIVYADQPERIGRALYDSWYTAKLAGSPGEQGSFEENGSMFIYQRIDHYGAHWTLIKEIPKSYLLREANQAVTINLMLFGLALLVILTATILISIRVTAPIKRLSNYMSQVKTGNLNVDVLPAGNDEVGLLTERFRTMMDTINNLILREYKLELSSKNNQLRALQAQINPHFLNNTLQIIGTLALELKVPQIYTLISSLAKMMHYSMHSGDRIVTLKDELEHVKAYVELQKERFENRFAYRCEVAEPLLQVAMPKLILQPIMENYFKHGIDRAGTDGWVRLAAARTPDGLIQITVDNNGASIPEDKLARLQRKLRELSDAPQESGPGNPGKEPGSSSIGLMNVLTRLRLVYGDEAALTVTNLEPAGVRITLIMPAQPQ</sequence>
<evidence type="ECO:0000256" key="11">
    <source>
        <dbReference type="ARBA" id="ARBA00023136"/>
    </source>
</evidence>
<evidence type="ECO:0000259" key="14">
    <source>
        <dbReference type="PROSITE" id="PS50885"/>
    </source>
</evidence>
<keyword evidence="11 13" id="KW-0472">Membrane</keyword>
<dbReference type="CDD" id="cd06225">
    <property type="entry name" value="HAMP"/>
    <property type="match status" value="1"/>
</dbReference>
<dbReference type="InterPro" id="IPR010559">
    <property type="entry name" value="Sig_transdc_His_kin_internal"/>
</dbReference>
<evidence type="ECO:0000256" key="5">
    <source>
        <dbReference type="ARBA" id="ARBA00022692"/>
    </source>
</evidence>
<dbReference type="AlphaFoldDB" id="A0A090ZNY8"/>
<accession>A0A090ZNY8</accession>
<reference evidence="16 18" key="2">
    <citation type="submission" date="2019-11" db="EMBL/GenBank/DDBJ databases">
        <title>Draft genome sequences of five Paenibacillus species of dairy origin.</title>
        <authorList>
            <person name="Olajide A.M."/>
            <person name="Chen S."/>
            <person name="Lapointe G."/>
        </authorList>
    </citation>
    <scope>NUCLEOTIDE SEQUENCE [LARGE SCALE GENOMIC DNA]</scope>
    <source>
        <strain evidence="16 18">3CT49</strain>
    </source>
</reference>
<dbReference type="SMART" id="SM00304">
    <property type="entry name" value="HAMP"/>
    <property type="match status" value="1"/>
</dbReference>
<keyword evidence="5 13" id="KW-0812">Transmembrane</keyword>
<dbReference type="EMBL" id="WNZZ01000042">
    <property type="protein sequence ID" value="MUG26390.1"/>
    <property type="molecule type" value="Genomic_DNA"/>
</dbReference>
<keyword evidence="9 13" id="KW-1133">Transmembrane helix</keyword>
<dbReference type="PANTHER" id="PTHR34220">
    <property type="entry name" value="SENSOR HISTIDINE KINASE YPDA"/>
    <property type="match status" value="1"/>
</dbReference>
<evidence type="ECO:0000313" key="15">
    <source>
        <dbReference type="EMBL" id="KFN05891.1"/>
    </source>
</evidence>
<dbReference type="SUPFAM" id="SSF55874">
    <property type="entry name" value="ATPase domain of HSP90 chaperone/DNA topoisomerase II/histidine kinase"/>
    <property type="match status" value="1"/>
</dbReference>
<keyword evidence="17" id="KW-1185">Reference proteome</keyword>
<keyword evidence="7 15" id="KW-0418">Kinase</keyword>
<evidence type="ECO:0000256" key="2">
    <source>
        <dbReference type="ARBA" id="ARBA00022475"/>
    </source>
</evidence>
<evidence type="ECO:0000256" key="10">
    <source>
        <dbReference type="ARBA" id="ARBA00023012"/>
    </source>
</evidence>
<feature type="transmembrane region" description="Helical" evidence="13">
    <location>
        <begin position="299"/>
        <end position="322"/>
    </location>
</feature>
<evidence type="ECO:0000256" key="13">
    <source>
        <dbReference type="SAM" id="Phobius"/>
    </source>
</evidence>
<comment type="subcellular location">
    <subcellularLocation>
        <location evidence="1">Cell membrane</location>
        <topology evidence="1">Multi-pass membrane protein</topology>
    </subcellularLocation>
</comment>
<dbReference type="GeneID" id="77009071"/>
<dbReference type="EMBL" id="JMQA01000038">
    <property type="protein sequence ID" value="KFN05891.1"/>
    <property type="molecule type" value="Genomic_DNA"/>
</dbReference>
<dbReference type="PROSITE" id="PS50885">
    <property type="entry name" value="HAMP"/>
    <property type="match status" value="1"/>
</dbReference>
<proteinExistence type="predicted"/>
<keyword evidence="8" id="KW-0067">ATP-binding</keyword>
<dbReference type="Gene3D" id="3.30.450.20">
    <property type="entry name" value="PAS domain"/>
    <property type="match status" value="1"/>
</dbReference>
<name>A0A090ZNY8_PAEMA</name>
<dbReference type="Gene3D" id="3.30.565.10">
    <property type="entry name" value="Histidine kinase-like ATPase, C-terminal domain"/>
    <property type="match status" value="1"/>
</dbReference>
<dbReference type="Proteomes" id="UP000029278">
    <property type="component" value="Unassembled WGS sequence"/>
</dbReference>
<evidence type="ECO:0000256" key="4">
    <source>
        <dbReference type="ARBA" id="ARBA00022679"/>
    </source>
</evidence>
<dbReference type="GO" id="GO:0005886">
    <property type="term" value="C:plasma membrane"/>
    <property type="evidence" value="ECO:0007669"/>
    <property type="project" value="UniProtKB-SubCell"/>
</dbReference>
<keyword evidence="6" id="KW-0547">Nucleotide-binding</keyword>